<dbReference type="AlphaFoldDB" id="A0A537JEK4"/>
<dbReference type="Pfam" id="PF07963">
    <property type="entry name" value="N_methyl"/>
    <property type="match status" value="1"/>
</dbReference>
<sequence>MAQRHPHLHRRGGHGPGVGDGRHRVRAGDRAVRREAGFSLIEVLVAALLIAVALVPLMQLFPGLLVQDQSDESTARLSTVAVRQMESTITALRNNIAGVASGSAVCADLPQCLVVSTVTTEASSATQGVGSLVDVTVTACVDSNGNSACDATESQVRYDAKVTSRP</sequence>
<keyword evidence="2" id="KW-0472">Membrane</keyword>
<evidence type="ECO:0000256" key="2">
    <source>
        <dbReference type="SAM" id="Phobius"/>
    </source>
</evidence>
<dbReference type="NCBIfam" id="TIGR02532">
    <property type="entry name" value="IV_pilin_GFxxxE"/>
    <property type="match status" value="1"/>
</dbReference>
<dbReference type="EMBL" id="VBAO01000149">
    <property type="protein sequence ID" value="TMI81935.1"/>
    <property type="molecule type" value="Genomic_DNA"/>
</dbReference>
<gene>
    <name evidence="3" type="ORF">E6H04_05765</name>
</gene>
<accession>A0A537JEK4</accession>
<evidence type="ECO:0000313" key="4">
    <source>
        <dbReference type="Proteomes" id="UP000320048"/>
    </source>
</evidence>
<feature type="compositionally biased region" description="Basic residues" evidence="1">
    <location>
        <begin position="1"/>
        <end position="13"/>
    </location>
</feature>
<evidence type="ECO:0000256" key="1">
    <source>
        <dbReference type="SAM" id="MobiDB-lite"/>
    </source>
</evidence>
<comment type="caution">
    <text evidence="3">The sequence shown here is derived from an EMBL/GenBank/DDBJ whole genome shotgun (WGS) entry which is preliminary data.</text>
</comment>
<organism evidence="3 4">
    <name type="scientific">Candidatus Segetimicrobium genomatis</name>
    <dbReference type="NCBI Taxonomy" id="2569760"/>
    <lineage>
        <taxon>Bacteria</taxon>
        <taxon>Bacillati</taxon>
        <taxon>Candidatus Sysuimicrobiota</taxon>
        <taxon>Candidatus Sysuimicrobiia</taxon>
        <taxon>Candidatus Sysuimicrobiales</taxon>
        <taxon>Candidatus Segetimicrobiaceae</taxon>
        <taxon>Candidatus Segetimicrobium</taxon>
    </lineage>
</organism>
<dbReference type="InterPro" id="IPR012902">
    <property type="entry name" value="N_methyl_site"/>
</dbReference>
<name>A0A537JEK4_9BACT</name>
<feature type="region of interest" description="Disordered" evidence="1">
    <location>
        <begin position="1"/>
        <end position="24"/>
    </location>
</feature>
<proteinExistence type="predicted"/>
<protein>
    <submittedName>
        <fullName evidence="3">Prepilin-type N-terminal cleavage/methylation domain-containing protein</fullName>
    </submittedName>
</protein>
<keyword evidence="2" id="KW-0812">Transmembrane</keyword>
<dbReference type="Proteomes" id="UP000320048">
    <property type="component" value="Unassembled WGS sequence"/>
</dbReference>
<reference evidence="3 4" key="1">
    <citation type="journal article" date="2019" name="Nat. Microbiol.">
        <title>Mediterranean grassland soil C-N compound turnover is dependent on rainfall and depth, and is mediated by genomically divergent microorganisms.</title>
        <authorList>
            <person name="Diamond S."/>
            <person name="Andeer P.F."/>
            <person name="Li Z."/>
            <person name="Crits-Christoph A."/>
            <person name="Burstein D."/>
            <person name="Anantharaman K."/>
            <person name="Lane K.R."/>
            <person name="Thomas B.C."/>
            <person name="Pan C."/>
            <person name="Northen T.R."/>
            <person name="Banfield J.F."/>
        </authorList>
    </citation>
    <scope>NUCLEOTIDE SEQUENCE [LARGE SCALE GENOMIC DNA]</scope>
    <source>
        <strain evidence="3">NP_7</strain>
    </source>
</reference>
<feature type="transmembrane region" description="Helical" evidence="2">
    <location>
        <begin position="40"/>
        <end position="61"/>
    </location>
</feature>
<keyword evidence="2" id="KW-1133">Transmembrane helix</keyword>
<evidence type="ECO:0000313" key="3">
    <source>
        <dbReference type="EMBL" id="TMI81935.1"/>
    </source>
</evidence>